<evidence type="ECO:0000313" key="3">
    <source>
        <dbReference type="EMBL" id="KAL1516196.1"/>
    </source>
</evidence>
<dbReference type="SMART" id="SM00595">
    <property type="entry name" value="MADF"/>
    <property type="match status" value="1"/>
</dbReference>
<dbReference type="InterPro" id="IPR006578">
    <property type="entry name" value="MADF-dom"/>
</dbReference>
<feature type="compositionally biased region" description="Acidic residues" evidence="1">
    <location>
        <begin position="116"/>
        <end position="132"/>
    </location>
</feature>
<keyword evidence="4" id="KW-1185">Reference proteome</keyword>
<accession>A0ABD1FA93</accession>
<dbReference type="AlphaFoldDB" id="A0ABD1FA93"/>
<feature type="region of interest" description="Disordered" evidence="1">
    <location>
        <begin position="107"/>
        <end position="145"/>
    </location>
</feature>
<sequence length="170" mass="19851">MADKINFLTEFIYLCRQFPCLWKVKSSNYSNRREKNKAYERLLLLYKTVDENATIDTVKKKINTLRCCLRKELKKVRKSKRSGEGFDNIYVPTLWYYDHLMFTVDQEEPRQSVSNDPEESDENTVEEAESEAEGLKDNSSTSTPSSLLGELSLCLYAVSYHTKRNNDCFT</sequence>
<evidence type="ECO:0000259" key="2">
    <source>
        <dbReference type="PROSITE" id="PS51029"/>
    </source>
</evidence>
<reference evidence="3 4" key="1">
    <citation type="submission" date="2024-05" db="EMBL/GenBank/DDBJ databases">
        <title>Genetic variation in Jamaican populations of the coffee berry borer (Hypothenemus hampei).</title>
        <authorList>
            <person name="Errbii M."/>
            <person name="Myrie A."/>
        </authorList>
    </citation>
    <scope>NUCLEOTIDE SEQUENCE [LARGE SCALE GENOMIC DNA]</scope>
    <source>
        <strain evidence="3">JA-Hopewell-2020-01-JO</strain>
        <tissue evidence="3">Whole body</tissue>
    </source>
</reference>
<evidence type="ECO:0000313" key="4">
    <source>
        <dbReference type="Proteomes" id="UP001566132"/>
    </source>
</evidence>
<proteinExistence type="predicted"/>
<dbReference type="Proteomes" id="UP001566132">
    <property type="component" value="Unassembled WGS sequence"/>
</dbReference>
<dbReference type="PANTHER" id="PTHR21505">
    <property type="entry name" value="MADF DOMAIN-CONTAINING PROTEIN-RELATED"/>
    <property type="match status" value="1"/>
</dbReference>
<protein>
    <recommendedName>
        <fullName evidence="2">MADF domain-containing protein</fullName>
    </recommendedName>
</protein>
<dbReference type="Pfam" id="PF10545">
    <property type="entry name" value="MADF_DNA_bdg"/>
    <property type="match status" value="1"/>
</dbReference>
<comment type="caution">
    <text evidence="3">The sequence shown here is derived from an EMBL/GenBank/DDBJ whole genome shotgun (WGS) entry which is preliminary data.</text>
</comment>
<organism evidence="3 4">
    <name type="scientific">Hypothenemus hampei</name>
    <name type="common">Coffee berry borer</name>
    <dbReference type="NCBI Taxonomy" id="57062"/>
    <lineage>
        <taxon>Eukaryota</taxon>
        <taxon>Metazoa</taxon>
        <taxon>Ecdysozoa</taxon>
        <taxon>Arthropoda</taxon>
        <taxon>Hexapoda</taxon>
        <taxon>Insecta</taxon>
        <taxon>Pterygota</taxon>
        <taxon>Neoptera</taxon>
        <taxon>Endopterygota</taxon>
        <taxon>Coleoptera</taxon>
        <taxon>Polyphaga</taxon>
        <taxon>Cucujiformia</taxon>
        <taxon>Curculionidae</taxon>
        <taxon>Scolytinae</taxon>
        <taxon>Hypothenemus</taxon>
    </lineage>
</organism>
<evidence type="ECO:0000256" key="1">
    <source>
        <dbReference type="SAM" id="MobiDB-lite"/>
    </source>
</evidence>
<dbReference type="PANTHER" id="PTHR21505:SF8">
    <property type="entry name" value="DPT-YFP REPRESSOR BY OVEREXPRESSION, ISOFORM D-RELATED"/>
    <property type="match status" value="1"/>
</dbReference>
<dbReference type="EMBL" id="JBDJPC010000001">
    <property type="protein sequence ID" value="KAL1516196.1"/>
    <property type="molecule type" value="Genomic_DNA"/>
</dbReference>
<name>A0ABD1FA93_HYPHA</name>
<feature type="domain" description="MADF" evidence="2">
    <location>
        <begin position="10"/>
        <end position="108"/>
    </location>
</feature>
<gene>
    <name evidence="3" type="ORF">ABEB36_000115</name>
</gene>
<dbReference type="PROSITE" id="PS51029">
    <property type="entry name" value="MADF"/>
    <property type="match status" value="1"/>
</dbReference>